<feature type="compositionally biased region" description="Polar residues" evidence="2">
    <location>
        <begin position="164"/>
        <end position="178"/>
    </location>
</feature>
<evidence type="ECO:0000313" key="4">
    <source>
        <dbReference type="Proteomes" id="UP000467327"/>
    </source>
</evidence>
<feature type="coiled-coil region" evidence="1">
    <location>
        <begin position="79"/>
        <end position="106"/>
    </location>
</feature>
<sequence>MALTVADIERWNADDVREVFHAASSRAQASFDAAHGLASLPAFQTWGGHAAEAASGAIGETRKDLDAHGNEASVVADAARSAADNIERIKSELASLKADAESLDMEIDPISDTVLPGPKVRNPVEVELKEAQLQPRLDKIVAEANLVDMALANAINMAAGKTAIPSNSPEASLSSPPRSLSDMLLPTSSQGAEPAGENGNHWVPSKTDLLIGGAGAIAGGTADGVRQTALNLINESPGTGPGKADPGLLKWLEDMKIGGVELRGISRVGGVVGAVTAVPAVMSDIHDGNSVPEAVTREAAGTGAALVFGGAAGTLAADAAAGAAIGSVIPGAGTAVGLVAGAVVGGFFALGASKAVEALWE</sequence>
<accession>A0AAD1HNQ0</accession>
<dbReference type="EMBL" id="AP022561">
    <property type="protein sequence ID" value="BBX07643.1"/>
    <property type="molecule type" value="Genomic_DNA"/>
</dbReference>
<keyword evidence="4" id="KW-1185">Reference proteome</keyword>
<proteinExistence type="predicted"/>
<gene>
    <name evidence="3" type="ORF">MAIC_24460</name>
</gene>
<organism evidence="3 4">
    <name type="scientific">Mycolicibacterium aichiense</name>
    <dbReference type="NCBI Taxonomy" id="1799"/>
    <lineage>
        <taxon>Bacteria</taxon>
        <taxon>Bacillati</taxon>
        <taxon>Actinomycetota</taxon>
        <taxon>Actinomycetes</taxon>
        <taxon>Mycobacteriales</taxon>
        <taxon>Mycobacteriaceae</taxon>
        <taxon>Mycolicibacterium</taxon>
    </lineage>
</organism>
<feature type="region of interest" description="Disordered" evidence="2">
    <location>
        <begin position="162"/>
        <end position="201"/>
    </location>
</feature>
<evidence type="ECO:0000256" key="1">
    <source>
        <dbReference type="SAM" id="Coils"/>
    </source>
</evidence>
<dbReference type="KEGG" id="maic:MAIC_24460"/>
<dbReference type="AlphaFoldDB" id="A0AAD1HNQ0"/>
<reference evidence="3 4" key="1">
    <citation type="journal article" date="2019" name="Emerg. Microbes Infect.">
        <title>Comprehensive subspecies identification of 175 nontuberculous mycobacteria species based on 7547 genomic profiles.</title>
        <authorList>
            <person name="Matsumoto Y."/>
            <person name="Kinjo T."/>
            <person name="Motooka D."/>
            <person name="Nabeya D."/>
            <person name="Jung N."/>
            <person name="Uechi K."/>
            <person name="Horii T."/>
            <person name="Iida T."/>
            <person name="Fujita J."/>
            <person name="Nakamura S."/>
        </authorList>
    </citation>
    <scope>NUCLEOTIDE SEQUENCE [LARGE SCALE GENOMIC DNA]</scope>
    <source>
        <strain evidence="3 4">JCM 6376</strain>
    </source>
</reference>
<dbReference type="Proteomes" id="UP000467327">
    <property type="component" value="Chromosome"/>
</dbReference>
<name>A0AAD1HNQ0_9MYCO</name>
<evidence type="ECO:0000256" key="2">
    <source>
        <dbReference type="SAM" id="MobiDB-lite"/>
    </source>
</evidence>
<protein>
    <submittedName>
        <fullName evidence="3">Uncharacterized protein</fullName>
    </submittedName>
</protein>
<evidence type="ECO:0000313" key="3">
    <source>
        <dbReference type="EMBL" id="BBX07643.1"/>
    </source>
</evidence>
<dbReference type="RefSeq" id="WP_232077614.1">
    <property type="nucleotide sequence ID" value="NZ_AP022561.1"/>
</dbReference>
<keyword evidence="1" id="KW-0175">Coiled coil</keyword>